<sequence>MVATNLKAETVKLMDQRLSIETEMNAVIQRLCQPGAPGLSDNLLDSEGFPRTDIDIPTVRADRRRLAELKKDHMDVTEKINQNILLLHAVKQGPKSSSTSTSENCMEIDGQGSSMSKGAAARTSLEPVCFGSNSTAAESDVVAYIPFAVIDEIADSSPAAEDGLQLGDQIVKFGSVESGENMLQMVAQEVQRNQGSAISVAIMRHGALSNLSVTPRTWRGRGLLGCHFALL</sequence>
<organism evidence="3 4">
    <name type="scientific">Saponaria officinalis</name>
    <name type="common">Common soapwort</name>
    <name type="synonym">Lychnis saponaria</name>
    <dbReference type="NCBI Taxonomy" id="3572"/>
    <lineage>
        <taxon>Eukaryota</taxon>
        <taxon>Viridiplantae</taxon>
        <taxon>Streptophyta</taxon>
        <taxon>Embryophyta</taxon>
        <taxon>Tracheophyta</taxon>
        <taxon>Spermatophyta</taxon>
        <taxon>Magnoliopsida</taxon>
        <taxon>eudicotyledons</taxon>
        <taxon>Gunneridae</taxon>
        <taxon>Pentapetalae</taxon>
        <taxon>Caryophyllales</taxon>
        <taxon>Caryophyllaceae</taxon>
        <taxon>Caryophylleae</taxon>
        <taxon>Saponaria</taxon>
    </lineage>
</organism>
<dbReference type="GO" id="GO:0005737">
    <property type="term" value="C:cytoplasm"/>
    <property type="evidence" value="ECO:0007669"/>
    <property type="project" value="TreeGrafter"/>
</dbReference>
<evidence type="ECO:0000256" key="1">
    <source>
        <dbReference type="ARBA" id="ARBA00023186"/>
    </source>
</evidence>
<keyword evidence="1" id="KW-0143">Chaperone</keyword>
<evidence type="ECO:0000313" key="3">
    <source>
        <dbReference type="EMBL" id="KAK9706293.1"/>
    </source>
</evidence>
<feature type="domain" description="PDZ" evidence="2">
    <location>
        <begin position="149"/>
        <end position="206"/>
    </location>
</feature>
<proteinExistence type="predicted"/>
<name>A0AAW1JQV2_SAPOF</name>
<dbReference type="Gene3D" id="2.30.42.10">
    <property type="match status" value="1"/>
</dbReference>
<evidence type="ECO:0000313" key="4">
    <source>
        <dbReference type="Proteomes" id="UP001443914"/>
    </source>
</evidence>
<dbReference type="Proteomes" id="UP001443914">
    <property type="component" value="Unassembled WGS sequence"/>
</dbReference>
<dbReference type="FunFam" id="2.30.42.10:FF:000107">
    <property type="entry name" value="26S proteasome non-ATPase regulatory subunit 9"/>
    <property type="match status" value="1"/>
</dbReference>
<dbReference type="InterPro" id="IPR040815">
    <property type="entry name" value="Nas2_N"/>
</dbReference>
<reference evidence="3 4" key="1">
    <citation type="submission" date="2024-03" db="EMBL/GenBank/DDBJ databases">
        <title>WGS assembly of Saponaria officinalis var. Norfolk2.</title>
        <authorList>
            <person name="Jenkins J."/>
            <person name="Shu S."/>
            <person name="Grimwood J."/>
            <person name="Barry K."/>
            <person name="Goodstein D."/>
            <person name="Schmutz J."/>
            <person name="Leebens-Mack J."/>
            <person name="Osbourn A."/>
        </authorList>
    </citation>
    <scope>NUCLEOTIDE SEQUENCE [LARGE SCALE GENOMIC DNA]</scope>
    <source>
        <strain evidence="4">cv. Norfolk2</strain>
        <strain evidence="3">JIC</strain>
        <tissue evidence="3">Leaf</tissue>
    </source>
</reference>
<dbReference type="InterPro" id="IPR001478">
    <property type="entry name" value="PDZ"/>
</dbReference>
<accession>A0AAW1JQV2</accession>
<gene>
    <name evidence="3" type="ORF">RND81_07G115100</name>
</gene>
<dbReference type="EMBL" id="JBDFQZ010000007">
    <property type="protein sequence ID" value="KAK9706294.1"/>
    <property type="molecule type" value="Genomic_DNA"/>
</dbReference>
<dbReference type="InterPro" id="IPR036034">
    <property type="entry name" value="PDZ_sf"/>
</dbReference>
<dbReference type="Pfam" id="PF18265">
    <property type="entry name" value="Nas2_N"/>
    <property type="match status" value="1"/>
</dbReference>
<keyword evidence="4" id="KW-1185">Reference proteome</keyword>
<dbReference type="GO" id="GO:0005634">
    <property type="term" value="C:nucleus"/>
    <property type="evidence" value="ECO:0007669"/>
    <property type="project" value="TreeGrafter"/>
</dbReference>
<dbReference type="Gene3D" id="6.10.140.1710">
    <property type="match status" value="1"/>
</dbReference>
<dbReference type="PROSITE" id="PS50106">
    <property type="entry name" value="PDZ"/>
    <property type="match status" value="1"/>
</dbReference>
<comment type="caution">
    <text evidence="3">The sequence shown here is derived from an EMBL/GenBank/DDBJ whole genome shotgun (WGS) entry which is preliminary data.</text>
</comment>
<dbReference type="Pfam" id="PF13180">
    <property type="entry name" value="PDZ_2"/>
    <property type="match status" value="1"/>
</dbReference>
<dbReference type="GO" id="GO:0070682">
    <property type="term" value="P:proteasome regulatory particle assembly"/>
    <property type="evidence" value="ECO:0007669"/>
    <property type="project" value="InterPro"/>
</dbReference>
<dbReference type="EMBL" id="JBDFQZ010000007">
    <property type="protein sequence ID" value="KAK9706293.1"/>
    <property type="molecule type" value="Genomic_DNA"/>
</dbReference>
<dbReference type="PANTHER" id="PTHR12651:SF1">
    <property type="entry name" value="26S PROTEASOME NON-ATPASE REGULATORY SUBUNIT 9"/>
    <property type="match status" value="1"/>
</dbReference>
<dbReference type="AlphaFoldDB" id="A0AAW1JQV2"/>
<dbReference type="SUPFAM" id="SSF50156">
    <property type="entry name" value="PDZ domain-like"/>
    <property type="match status" value="1"/>
</dbReference>
<evidence type="ECO:0000259" key="2">
    <source>
        <dbReference type="PROSITE" id="PS50106"/>
    </source>
</evidence>
<dbReference type="InterPro" id="IPR035269">
    <property type="entry name" value="PSMD9"/>
</dbReference>
<protein>
    <recommendedName>
        <fullName evidence="2">PDZ domain-containing protein</fullName>
    </recommendedName>
</protein>
<dbReference type="PANTHER" id="PTHR12651">
    <property type="entry name" value="26S PROTEASOME NON-ATPASE REGULATORY SUBUNIT 9"/>
    <property type="match status" value="1"/>
</dbReference>